<dbReference type="Proteomes" id="UP000248012">
    <property type="component" value="Unassembled WGS sequence"/>
</dbReference>
<feature type="chain" id="PRO_5016050036" evidence="3">
    <location>
        <begin position="26"/>
        <end position="510"/>
    </location>
</feature>
<dbReference type="EMBL" id="QFVT01000004">
    <property type="protein sequence ID" value="PYC47912.1"/>
    <property type="molecule type" value="Genomic_DNA"/>
</dbReference>
<gene>
    <name evidence="4" type="primary">dacB</name>
    <name evidence="4" type="ORF">DI396_07430</name>
</gene>
<comment type="similarity">
    <text evidence="1">Belongs to the peptidase S13 family.</text>
</comment>
<protein>
    <submittedName>
        <fullName evidence="4">D-alanyl-D-alanine carboxypeptidase/D-alanyl-D-alanine-endopeptidase</fullName>
    </submittedName>
</protein>
<evidence type="ECO:0000256" key="2">
    <source>
        <dbReference type="ARBA" id="ARBA00022801"/>
    </source>
</evidence>
<evidence type="ECO:0000256" key="1">
    <source>
        <dbReference type="ARBA" id="ARBA00006096"/>
    </source>
</evidence>
<evidence type="ECO:0000256" key="3">
    <source>
        <dbReference type="SAM" id="SignalP"/>
    </source>
</evidence>
<keyword evidence="5" id="KW-1185">Reference proteome</keyword>
<organism evidence="4 5">
    <name type="scientific">Litorivita pollutaquae</name>
    <dbReference type="NCBI Taxonomy" id="2200892"/>
    <lineage>
        <taxon>Bacteria</taxon>
        <taxon>Pseudomonadati</taxon>
        <taxon>Pseudomonadota</taxon>
        <taxon>Alphaproteobacteria</taxon>
        <taxon>Rhodobacterales</taxon>
        <taxon>Paracoccaceae</taxon>
        <taxon>Litorivita</taxon>
    </lineage>
</organism>
<dbReference type="AlphaFoldDB" id="A0A2V4N1S3"/>
<dbReference type="InterPro" id="IPR012338">
    <property type="entry name" value="Beta-lactam/transpept-like"/>
</dbReference>
<dbReference type="PRINTS" id="PR00922">
    <property type="entry name" value="DADACBPTASE3"/>
</dbReference>
<dbReference type="GO" id="GO:0000270">
    <property type="term" value="P:peptidoglycan metabolic process"/>
    <property type="evidence" value="ECO:0007669"/>
    <property type="project" value="TreeGrafter"/>
</dbReference>
<dbReference type="RefSeq" id="WP_110795562.1">
    <property type="nucleotide sequence ID" value="NZ_KZ826483.1"/>
</dbReference>
<accession>A0A2V4N1S3</accession>
<dbReference type="SUPFAM" id="SSF56601">
    <property type="entry name" value="beta-lactamase/transpeptidase-like"/>
    <property type="match status" value="1"/>
</dbReference>
<evidence type="ECO:0000313" key="5">
    <source>
        <dbReference type="Proteomes" id="UP000248012"/>
    </source>
</evidence>
<name>A0A2V4N1S3_9RHOB</name>
<keyword evidence="2" id="KW-0378">Hydrolase</keyword>
<dbReference type="GO" id="GO:0004185">
    <property type="term" value="F:serine-type carboxypeptidase activity"/>
    <property type="evidence" value="ECO:0007669"/>
    <property type="project" value="InterPro"/>
</dbReference>
<dbReference type="OrthoDB" id="5372081at2"/>
<dbReference type="InterPro" id="IPR006311">
    <property type="entry name" value="TAT_signal"/>
</dbReference>
<reference evidence="4 5" key="1">
    <citation type="submission" date="2018-05" db="EMBL/GenBank/DDBJ databases">
        <title>Oceanovita maritima gen. nov., sp. nov., a marine bacterium in the family Rhodobacteraceae isolated from surface seawater of Lundu port Xiamen, China.</title>
        <authorList>
            <person name="Hetharua B.H."/>
            <person name="Min D."/>
            <person name="Liao H."/>
            <person name="Tian Y."/>
        </authorList>
    </citation>
    <scope>NUCLEOTIDE SEQUENCE [LARGE SCALE GENOMIC DNA]</scope>
    <source>
        <strain evidence="4 5">FSX-11</strain>
    </source>
</reference>
<keyword evidence="4" id="KW-0645">Protease</keyword>
<sequence length="510" mass="54189">MNDGTQRRASRRAFLRGGSALFASAATFTAMGSGALWAGAPAVSLHPKARPHDFHKRLVGGAEELINASGLRGRVAYAVAHVDSGLLLESRDSAVGLPPASVMKTITALYALEALGEAYRFKTRLAATGPISGGVLQGDLVLLGGGDPTLDTDALADLVTQLKAAGVTRITGRLHVFGGALPYQREIDKGQPDHVGYNPAISGLALNYNRVHFEWRRDGNSYGVAMDARSKTQRPAVTMARVRVVNRAAPLFTYKDGGGRDDWTVASAALGTRGSRWLPVRKPEIYAGEVLRALAHAKGVTLPAPAVTKSLPKGTVIAQVQSAELRVILRDMLKYSNNLTAEMCGLAATVARDGRAVSISASANAMARWAEGALGMPRAKLVDHSGLGAASRVQAGDLVRALNAARKTTVLSTILKPVAMRHNNGKVNSAHPVKVRAKTGTLNFVSALAGYMTGPDGTELAFVIFTADEDARARIARKDRERPQGGGAWNKRSKRLQQKLIERWGTLYGS</sequence>
<feature type="signal peptide" evidence="3">
    <location>
        <begin position="1"/>
        <end position="25"/>
    </location>
</feature>
<dbReference type="GO" id="GO:0006508">
    <property type="term" value="P:proteolysis"/>
    <property type="evidence" value="ECO:0007669"/>
    <property type="project" value="InterPro"/>
</dbReference>
<comment type="caution">
    <text evidence="4">The sequence shown here is derived from an EMBL/GenBank/DDBJ whole genome shotgun (WGS) entry which is preliminary data.</text>
</comment>
<dbReference type="PANTHER" id="PTHR30023:SF0">
    <property type="entry name" value="PENICILLIN-SENSITIVE CARBOXYPEPTIDASE A"/>
    <property type="match status" value="1"/>
</dbReference>
<dbReference type="Pfam" id="PF02113">
    <property type="entry name" value="Peptidase_S13"/>
    <property type="match status" value="1"/>
</dbReference>
<dbReference type="PROSITE" id="PS51318">
    <property type="entry name" value="TAT"/>
    <property type="match status" value="1"/>
</dbReference>
<evidence type="ECO:0000313" key="4">
    <source>
        <dbReference type="EMBL" id="PYC47912.1"/>
    </source>
</evidence>
<keyword evidence="4" id="KW-0121">Carboxypeptidase</keyword>
<dbReference type="Gene3D" id="3.40.710.10">
    <property type="entry name" value="DD-peptidase/beta-lactamase superfamily"/>
    <property type="match status" value="1"/>
</dbReference>
<dbReference type="PANTHER" id="PTHR30023">
    <property type="entry name" value="D-ALANYL-D-ALANINE CARBOXYPEPTIDASE"/>
    <property type="match status" value="1"/>
</dbReference>
<keyword evidence="3" id="KW-0732">Signal</keyword>
<dbReference type="Gene3D" id="3.50.80.20">
    <property type="entry name" value="D-Ala-D-Ala carboxypeptidase C, peptidase S13"/>
    <property type="match status" value="1"/>
</dbReference>
<proteinExistence type="inferred from homology"/>
<dbReference type="NCBIfam" id="TIGR00666">
    <property type="entry name" value="PBP4"/>
    <property type="match status" value="1"/>
</dbReference>
<dbReference type="InterPro" id="IPR000667">
    <property type="entry name" value="Peptidase_S13"/>
</dbReference>